<feature type="transmembrane region" description="Helical" evidence="1">
    <location>
        <begin position="50"/>
        <end position="72"/>
    </location>
</feature>
<reference evidence="3" key="1">
    <citation type="submission" date="2016-11" db="EMBL/GenBank/DDBJ databases">
        <authorList>
            <person name="Varghese N."/>
            <person name="Submissions S."/>
        </authorList>
    </citation>
    <scope>NUCLEOTIDE SEQUENCE [LARGE SCALE GENOMIC DNA]</scope>
    <source>
        <strain evidence="3">DSM 1811</strain>
    </source>
</reference>
<proteinExistence type="predicted"/>
<evidence type="ECO:0000313" key="3">
    <source>
        <dbReference type="Proteomes" id="UP000184121"/>
    </source>
</evidence>
<keyword evidence="1" id="KW-1133">Transmembrane helix</keyword>
<protein>
    <submittedName>
        <fullName evidence="2">Uncharacterized protein</fullName>
    </submittedName>
</protein>
<organism evidence="2 3">
    <name type="scientific">Flavobacterium saccharophilum</name>
    <dbReference type="NCBI Taxonomy" id="29534"/>
    <lineage>
        <taxon>Bacteria</taxon>
        <taxon>Pseudomonadati</taxon>
        <taxon>Bacteroidota</taxon>
        <taxon>Flavobacteriia</taxon>
        <taxon>Flavobacteriales</taxon>
        <taxon>Flavobacteriaceae</taxon>
        <taxon>Flavobacterium</taxon>
    </lineage>
</organism>
<name>A0A1M7L8E5_9FLAO</name>
<keyword evidence="3" id="KW-1185">Reference proteome</keyword>
<feature type="transmembrane region" description="Helical" evidence="1">
    <location>
        <begin position="7"/>
        <end position="30"/>
    </location>
</feature>
<evidence type="ECO:0000256" key="1">
    <source>
        <dbReference type="SAM" id="Phobius"/>
    </source>
</evidence>
<keyword evidence="1" id="KW-0472">Membrane</keyword>
<dbReference type="Proteomes" id="UP000184121">
    <property type="component" value="Unassembled WGS sequence"/>
</dbReference>
<keyword evidence="1" id="KW-0812">Transmembrane</keyword>
<accession>A0A1M7L8E5</accession>
<evidence type="ECO:0000313" key="2">
    <source>
        <dbReference type="EMBL" id="SHM74305.1"/>
    </source>
</evidence>
<dbReference type="OrthoDB" id="1260290at2"/>
<gene>
    <name evidence="2" type="ORF">SAMN05444366_3998</name>
</gene>
<dbReference type="AlphaFoldDB" id="A0A1M7L8E5"/>
<dbReference type="EMBL" id="FRBY01000006">
    <property type="protein sequence ID" value="SHM74305.1"/>
    <property type="molecule type" value="Genomic_DNA"/>
</dbReference>
<sequence>MRNNEAFFLVCMFSIILFLALLNGYFFNWINDIFFNYNNNSENGLKDFSIIEKFIIIIIVGPIIETLIFQYLPNEALEKLKIINKKYLL</sequence>
<dbReference type="RefSeq" id="WP_072975190.1">
    <property type="nucleotide sequence ID" value="NZ_FRBY01000006.1"/>
</dbReference>